<keyword evidence="3" id="KW-0411">Iron-sulfur</keyword>
<dbReference type="RefSeq" id="WP_161140286.1">
    <property type="nucleotide sequence ID" value="NZ_SPKJ01000024.1"/>
</dbReference>
<dbReference type="Pfam" id="PF12838">
    <property type="entry name" value="Fer4_7"/>
    <property type="match status" value="1"/>
</dbReference>
<dbReference type="GO" id="GO:0051536">
    <property type="term" value="F:iron-sulfur cluster binding"/>
    <property type="evidence" value="ECO:0007669"/>
    <property type="project" value="UniProtKB-KW"/>
</dbReference>
<dbReference type="InterPro" id="IPR017900">
    <property type="entry name" value="4Fe4S_Fe_S_CS"/>
</dbReference>
<keyword evidence="1" id="KW-0479">Metal-binding</keyword>
<evidence type="ECO:0000256" key="1">
    <source>
        <dbReference type="ARBA" id="ARBA00022723"/>
    </source>
</evidence>
<keyword evidence="2" id="KW-0408">Iron</keyword>
<evidence type="ECO:0000256" key="2">
    <source>
        <dbReference type="ARBA" id="ARBA00023004"/>
    </source>
</evidence>
<dbReference type="Proteomes" id="UP000773614">
    <property type="component" value="Unassembled WGS sequence"/>
</dbReference>
<evidence type="ECO:0000259" key="4">
    <source>
        <dbReference type="PROSITE" id="PS51379"/>
    </source>
</evidence>
<dbReference type="PROSITE" id="PS51379">
    <property type="entry name" value="4FE4S_FER_2"/>
    <property type="match status" value="2"/>
</dbReference>
<dbReference type="Gene3D" id="3.30.70.20">
    <property type="match status" value="2"/>
</dbReference>
<dbReference type="SUPFAM" id="SSF54862">
    <property type="entry name" value="4Fe-4S ferredoxins"/>
    <property type="match status" value="1"/>
</dbReference>
<dbReference type="GO" id="GO:0046872">
    <property type="term" value="F:metal ion binding"/>
    <property type="evidence" value="ECO:0007669"/>
    <property type="project" value="UniProtKB-KW"/>
</dbReference>
<dbReference type="EMBL" id="SPKJ01000024">
    <property type="protein sequence ID" value="MYZ47937.1"/>
    <property type="molecule type" value="Genomic_DNA"/>
</dbReference>
<comment type="caution">
    <text evidence="5">The sequence shown here is derived from an EMBL/GenBank/DDBJ whole genome shotgun (WGS) entry which is preliminary data.</text>
</comment>
<dbReference type="PANTHER" id="PTHR43122">
    <property type="entry name" value="FERREDOXIN SUBUNIT OF PYRUVATE:FLAVODOXIN OXIDOREDUCTASE-RELATED"/>
    <property type="match status" value="1"/>
</dbReference>
<dbReference type="PANTHER" id="PTHR43122:SF1">
    <property type="entry name" value="IRON-SULFUR-BINDING PROTEIN"/>
    <property type="match status" value="1"/>
</dbReference>
<dbReference type="PROSITE" id="PS00198">
    <property type="entry name" value="4FE4S_FER_1"/>
    <property type="match status" value="2"/>
</dbReference>
<evidence type="ECO:0000313" key="5">
    <source>
        <dbReference type="EMBL" id="MYZ47937.1"/>
    </source>
</evidence>
<protein>
    <submittedName>
        <fullName evidence="5">Ferredoxin family protein</fullName>
    </submittedName>
</protein>
<dbReference type="OrthoDB" id="9800445at2"/>
<evidence type="ECO:0000313" key="6">
    <source>
        <dbReference type="Proteomes" id="UP000773614"/>
    </source>
</evidence>
<dbReference type="InterPro" id="IPR017896">
    <property type="entry name" value="4Fe4S_Fe-S-bd"/>
</dbReference>
<keyword evidence="6" id="KW-1185">Reference proteome</keyword>
<dbReference type="AlphaFoldDB" id="A0A964T5Q9"/>
<feature type="domain" description="4Fe-4S ferredoxin-type" evidence="4">
    <location>
        <begin position="11"/>
        <end position="40"/>
    </location>
</feature>
<feature type="domain" description="4Fe-4S ferredoxin-type" evidence="4">
    <location>
        <begin position="45"/>
        <end position="74"/>
    </location>
</feature>
<reference evidence="5" key="1">
    <citation type="submission" date="2019-03" db="EMBL/GenBank/DDBJ databases">
        <title>Afifella sp. nov., isolated from activated sludge.</title>
        <authorList>
            <person name="Li Q."/>
            <person name="Liu Y."/>
        </authorList>
    </citation>
    <scope>NUCLEOTIDE SEQUENCE</scope>
    <source>
        <strain evidence="5">L72</strain>
    </source>
</reference>
<sequence>MLPVSDPSVHNPIQIDPELCIRCNLCDWICPGDIIYKEENNKQTMPVVAYPDECWYCGLCESTCPTDAITVVFPERMLRNQTDVVTLLGKVV</sequence>
<gene>
    <name evidence="5" type="ORF">E4O86_09460</name>
</gene>
<evidence type="ECO:0000256" key="3">
    <source>
        <dbReference type="ARBA" id="ARBA00023014"/>
    </source>
</evidence>
<proteinExistence type="predicted"/>
<name>A0A964T5Q9_9HYPH</name>
<accession>A0A964T5Q9</accession>
<organism evidence="5 6">
    <name type="scientific">Propylenella binzhouense</name>
    <dbReference type="NCBI Taxonomy" id="2555902"/>
    <lineage>
        <taxon>Bacteria</taxon>
        <taxon>Pseudomonadati</taxon>
        <taxon>Pseudomonadota</taxon>
        <taxon>Alphaproteobacteria</taxon>
        <taxon>Hyphomicrobiales</taxon>
        <taxon>Propylenellaceae</taxon>
        <taxon>Propylenella</taxon>
    </lineage>
</organism>